<evidence type="ECO:0000313" key="3">
    <source>
        <dbReference type="Proteomes" id="UP001195483"/>
    </source>
</evidence>
<feature type="compositionally biased region" description="Polar residues" evidence="1">
    <location>
        <begin position="53"/>
        <end position="63"/>
    </location>
</feature>
<protein>
    <submittedName>
        <fullName evidence="2">Uncharacterized protein</fullName>
    </submittedName>
</protein>
<comment type="caution">
    <text evidence="2">The sequence shown here is derived from an EMBL/GenBank/DDBJ whole genome shotgun (WGS) entry which is preliminary data.</text>
</comment>
<dbReference type="GO" id="GO:0006231">
    <property type="term" value="P:dTMP biosynthetic process"/>
    <property type="evidence" value="ECO:0007669"/>
    <property type="project" value="InterPro"/>
</dbReference>
<dbReference type="Gene3D" id="3.30.1360.170">
    <property type="match status" value="1"/>
</dbReference>
<evidence type="ECO:0000313" key="2">
    <source>
        <dbReference type="EMBL" id="KAK3582398.1"/>
    </source>
</evidence>
<dbReference type="InterPro" id="IPR003669">
    <property type="entry name" value="Thymidylate_synthase_ThyX"/>
</dbReference>
<dbReference type="Gene3D" id="1.20.5.3070">
    <property type="match status" value="1"/>
</dbReference>
<dbReference type="PROSITE" id="PS51331">
    <property type="entry name" value="THYX"/>
    <property type="match status" value="1"/>
</dbReference>
<dbReference type="PANTHER" id="PTHR34934">
    <property type="entry name" value="FLAVIN-DEPENDENT THYMIDYLATE SYNTHASE"/>
    <property type="match status" value="1"/>
</dbReference>
<organism evidence="2 3">
    <name type="scientific">Potamilus streckersoni</name>
    <dbReference type="NCBI Taxonomy" id="2493646"/>
    <lineage>
        <taxon>Eukaryota</taxon>
        <taxon>Metazoa</taxon>
        <taxon>Spiralia</taxon>
        <taxon>Lophotrochozoa</taxon>
        <taxon>Mollusca</taxon>
        <taxon>Bivalvia</taxon>
        <taxon>Autobranchia</taxon>
        <taxon>Heteroconchia</taxon>
        <taxon>Palaeoheterodonta</taxon>
        <taxon>Unionida</taxon>
        <taxon>Unionoidea</taxon>
        <taxon>Unionidae</taxon>
        <taxon>Ambleminae</taxon>
        <taxon>Lampsilini</taxon>
        <taxon>Potamilus</taxon>
    </lineage>
</organism>
<keyword evidence="3" id="KW-1185">Reference proteome</keyword>
<dbReference type="GO" id="GO:0050660">
    <property type="term" value="F:flavin adenine dinucleotide binding"/>
    <property type="evidence" value="ECO:0007669"/>
    <property type="project" value="InterPro"/>
</dbReference>
<dbReference type="PANTHER" id="PTHR34934:SF1">
    <property type="entry name" value="FLAVIN-DEPENDENT THYMIDYLATE SYNTHASE"/>
    <property type="match status" value="1"/>
</dbReference>
<dbReference type="GO" id="GO:0004799">
    <property type="term" value="F:thymidylate synthase activity"/>
    <property type="evidence" value="ECO:0007669"/>
    <property type="project" value="TreeGrafter"/>
</dbReference>
<reference evidence="2" key="1">
    <citation type="journal article" date="2021" name="Genome Biol. Evol.">
        <title>A High-Quality Reference Genome for a Parasitic Bivalve with Doubly Uniparental Inheritance (Bivalvia: Unionida).</title>
        <authorList>
            <person name="Smith C.H."/>
        </authorList>
    </citation>
    <scope>NUCLEOTIDE SEQUENCE</scope>
    <source>
        <strain evidence="2">CHS0354</strain>
    </source>
</reference>
<dbReference type="EMBL" id="JAEAOA010001427">
    <property type="protein sequence ID" value="KAK3582398.1"/>
    <property type="molecule type" value="Genomic_DNA"/>
</dbReference>
<dbReference type="CDD" id="cd20175">
    <property type="entry name" value="ThyX"/>
    <property type="match status" value="1"/>
</dbReference>
<dbReference type="SUPFAM" id="SSF69796">
    <property type="entry name" value="Thymidylate synthase-complementing protein Thy1"/>
    <property type="match status" value="1"/>
</dbReference>
<reference evidence="2" key="3">
    <citation type="submission" date="2023-05" db="EMBL/GenBank/DDBJ databases">
        <authorList>
            <person name="Smith C.H."/>
        </authorList>
    </citation>
    <scope>NUCLEOTIDE SEQUENCE</scope>
    <source>
        <strain evidence="2">CHS0354</strain>
        <tissue evidence="2">Mantle</tissue>
    </source>
</reference>
<feature type="region of interest" description="Disordered" evidence="1">
    <location>
        <begin position="44"/>
        <end position="63"/>
    </location>
</feature>
<name>A0AAE0RZJ4_9BIVA</name>
<proteinExistence type="predicted"/>
<dbReference type="AlphaFoldDB" id="A0AAE0RZJ4"/>
<dbReference type="Pfam" id="PF02511">
    <property type="entry name" value="Thy1"/>
    <property type="match status" value="1"/>
</dbReference>
<evidence type="ECO:0000256" key="1">
    <source>
        <dbReference type="SAM" id="MobiDB-lite"/>
    </source>
</evidence>
<gene>
    <name evidence="2" type="ORF">CHS0354_023943</name>
</gene>
<dbReference type="Proteomes" id="UP001195483">
    <property type="component" value="Unassembled WGS sequence"/>
</dbReference>
<accession>A0AAE0RZJ4</accession>
<dbReference type="GO" id="GO:0050797">
    <property type="term" value="F:thymidylate synthase (FAD) activity"/>
    <property type="evidence" value="ECO:0007669"/>
    <property type="project" value="InterPro"/>
</dbReference>
<reference evidence="2" key="2">
    <citation type="journal article" date="2021" name="Genome Biol. Evol.">
        <title>Developing a high-quality reference genome for a parasitic bivalve with doubly uniparental inheritance (Bivalvia: Unionida).</title>
        <authorList>
            <person name="Smith C.H."/>
        </authorList>
    </citation>
    <scope>NUCLEOTIDE SEQUENCE</scope>
    <source>
        <strain evidence="2">CHS0354</strain>
        <tissue evidence="2">Mantle</tissue>
    </source>
</reference>
<sequence length="135" mass="15563">MADMTVEITTSRAISPQILRHRSFSFQEFSQRYAEPTEVEIYSARSQDKKNRQNSFDDLSPENQKWFHDAQEQAIHRGIAKESARMLLPLSTQTKLYMKGSKEHRDIAEEIKKIFVSVFPNIGLALKWNMGGSNA</sequence>
<dbReference type="GO" id="GO:0070402">
    <property type="term" value="F:NADPH binding"/>
    <property type="evidence" value="ECO:0007669"/>
    <property type="project" value="TreeGrafter"/>
</dbReference>
<dbReference type="InterPro" id="IPR036098">
    <property type="entry name" value="Thymidylate_synthase_ThyX_sf"/>
</dbReference>